<name>A0A6A5DVF1_SCHHA</name>
<dbReference type="AlphaFoldDB" id="A0A6A5DVF1"/>
<proteinExistence type="predicted"/>
<evidence type="ECO:0000313" key="1">
    <source>
        <dbReference type="EMBL" id="KAH9582731.1"/>
    </source>
</evidence>
<protein>
    <submittedName>
        <fullName evidence="1">Uncharacterized protein</fullName>
    </submittedName>
</protein>
<reference evidence="1" key="2">
    <citation type="journal article" date="2019" name="Gigascience">
        <title>High-quality Schistosoma haematobium genome achieved by single-molecule and long-range sequencing.</title>
        <authorList>
            <person name="Stroehlein A.J."/>
            <person name="Korhonen P.K."/>
            <person name="Chong T.M."/>
            <person name="Lim Y.L."/>
            <person name="Chan K.G."/>
            <person name="Webster B."/>
            <person name="Rollinson D."/>
            <person name="Brindley P.J."/>
            <person name="Gasser R.B."/>
            <person name="Young N.D."/>
        </authorList>
    </citation>
    <scope>NUCLEOTIDE SEQUENCE</scope>
</reference>
<comment type="caution">
    <text evidence="1">The sequence shown here is derived from an EMBL/GenBank/DDBJ whole genome shotgun (WGS) entry which is preliminary data.</text>
</comment>
<dbReference type="Proteomes" id="UP000471633">
    <property type="component" value="Unassembled WGS sequence"/>
</dbReference>
<dbReference type="RefSeq" id="XP_012795333.2">
    <property type="nucleotide sequence ID" value="XM_012939879.3"/>
</dbReference>
<sequence>MIFLVIAVVVEAGNTYDRIKSRKDKYLTKINNFLVEIMNRIDMTRYSLLGIIQLFTYYQIFCLLFICAHGFSRCTTTVNSDGLPILTCDHDRSKAQSHFDLYDDEPNELIPESDYLNDPLQSQQLSEYIIPSKRAFVRLGKRGFVRIGKRGFVRIGR</sequence>
<keyword evidence="2" id="KW-1185">Reference proteome</keyword>
<evidence type="ECO:0000313" key="2">
    <source>
        <dbReference type="Proteomes" id="UP000471633"/>
    </source>
</evidence>
<organism evidence="1 2">
    <name type="scientific">Schistosoma haematobium</name>
    <name type="common">Blood fluke</name>
    <dbReference type="NCBI Taxonomy" id="6185"/>
    <lineage>
        <taxon>Eukaryota</taxon>
        <taxon>Metazoa</taxon>
        <taxon>Spiralia</taxon>
        <taxon>Lophotrochozoa</taxon>
        <taxon>Platyhelminthes</taxon>
        <taxon>Trematoda</taxon>
        <taxon>Digenea</taxon>
        <taxon>Strigeidida</taxon>
        <taxon>Schistosomatoidea</taxon>
        <taxon>Schistosomatidae</taxon>
        <taxon>Schistosoma</taxon>
    </lineage>
</organism>
<dbReference type="EMBL" id="AMPZ03000005">
    <property type="protein sequence ID" value="KAH9582731.1"/>
    <property type="molecule type" value="Genomic_DNA"/>
</dbReference>
<reference evidence="1" key="4">
    <citation type="journal article" date="2022" name="PLoS Pathog.">
        <title>Chromosome-level genome of Schistosoma haematobium underpins genome-wide explorations of molecular variation.</title>
        <authorList>
            <person name="Stroehlein A.J."/>
            <person name="Korhonen P.K."/>
            <person name="Lee V.V."/>
            <person name="Ralph S.A."/>
            <person name="Mentink-Kane M."/>
            <person name="You H."/>
            <person name="McManus D.P."/>
            <person name="Tchuente L.T."/>
            <person name="Stothard J.R."/>
            <person name="Kaur P."/>
            <person name="Dudchenko O."/>
            <person name="Aiden E.L."/>
            <person name="Yang B."/>
            <person name="Yang H."/>
            <person name="Emery A.M."/>
            <person name="Webster B.L."/>
            <person name="Brindley P.J."/>
            <person name="Rollinson D."/>
            <person name="Chang B.C.H."/>
            <person name="Gasser R.B."/>
            <person name="Young N.D."/>
        </authorList>
    </citation>
    <scope>NUCLEOTIDE SEQUENCE</scope>
</reference>
<dbReference type="GeneID" id="24591414"/>
<reference evidence="1" key="3">
    <citation type="submission" date="2021-06" db="EMBL/GenBank/DDBJ databases">
        <title>Chromosome-level genome assembly for S. haematobium.</title>
        <authorList>
            <person name="Stroehlein A.J."/>
        </authorList>
    </citation>
    <scope>NUCLEOTIDE SEQUENCE</scope>
</reference>
<reference evidence="1" key="1">
    <citation type="journal article" date="2012" name="Nat. Genet.">
        <title>Whole-genome sequence of Schistosoma haematobium.</title>
        <authorList>
            <person name="Young N.D."/>
            <person name="Jex A.R."/>
            <person name="Li B."/>
            <person name="Liu S."/>
            <person name="Yang L."/>
            <person name="Xiong Z."/>
            <person name="Li Y."/>
            <person name="Cantacessi C."/>
            <person name="Hall R.S."/>
            <person name="Xu X."/>
            <person name="Chen F."/>
            <person name="Wu X."/>
            <person name="Zerlotini A."/>
            <person name="Oliveira G."/>
            <person name="Hofmann A."/>
            <person name="Zhang G."/>
            <person name="Fang X."/>
            <person name="Kang Y."/>
            <person name="Campbell B.E."/>
            <person name="Loukas A."/>
            <person name="Ranganathan S."/>
            <person name="Rollinson D."/>
            <person name="Rinaldi G."/>
            <person name="Brindley P.J."/>
            <person name="Yang H."/>
            <person name="Wang J."/>
            <person name="Wang J."/>
            <person name="Gasser R.B."/>
        </authorList>
    </citation>
    <scope>NUCLEOTIDE SEQUENCE</scope>
</reference>
<gene>
    <name evidence="1" type="ORF">MS3_00007389</name>
</gene>
<dbReference type="KEGG" id="shx:MS3_00007389"/>
<accession>A0A6A5DVF1</accession>
<dbReference type="CTD" id="24591414"/>